<dbReference type="Pfam" id="PF04909">
    <property type="entry name" value="Amidohydro_2"/>
    <property type="match status" value="1"/>
</dbReference>
<dbReference type="InterPro" id="IPR006680">
    <property type="entry name" value="Amidohydro-rel"/>
</dbReference>
<gene>
    <name evidence="2" type="ORF">OHK93_003821</name>
</gene>
<evidence type="ECO:0000313" key="2">
    <source>
        <dbReference type="EMBL" id="MDI1485632.1"/>
    </source>
</evidence>
<evidence type="ECO:0000259" key="1">
    <source>
        <dbReference type="Pfam" id="PF04909"/>
    </source>
</evidence>
<name>A0AA43QH98_9LECA</name>
<reference evidence="2" key="1">
    <citation type="journal article" date="2023" name="Genome Biol. Evol.">
        <title>First Whole Genome Sequence and Flow Cytometry Genome Size Data for the Lichen-Forming Fungus Ramalina farinacea (Ascomycota).</title>
        <authorList>
            <person name="Llewellyn T."/>
            <person name="Mian S."/>
            <person name="Hill R."/>
            <person name="Leitch I.J."/>
            <person name="Gaya E."/>
        </authorList>
    </citation>
    <scope>NUCLEOTIDE SEQUENCE</scope>
    <source>
        <strain evidence="2">LIQ254RAFAR</strain>
    </source>
</reference>
<dbReference type="PANTHER" id="PTHR43383">
    <property type="entry name" value="NODULIN 6"/>
    <property type="match status" value="1"/>
</dbReference>
<protein>
    <recommendedName>
        <fullName evidence="1">Amidohydrolase-related domain-containing protein</fullName>
    </recommendedName>
</protein>
<dbReference type="Proteomes" id="UP001161017">
    <property type="component" value="Unassembled WGS sequence"/>
</dbReference>
<proteinExistence type="predicted"/>
<dbReference type="GO" id="GO:0016787">
    <property type="term" value="F:hydrolase activity"/>
    <property type="evidence" value="ECO:0007669"/>
    <property type="project" value="InterPro"/>
</dbReference>
<keyword evidence="3" id="KW-1185">Reference proteome</keyword>
<accession>A0AA43QH98</accession>
<dbReference type="Gene3D" id="3.20.20.140">
    <property type="entry name" value="Metal-dependent hydrolases"/>
    <property type="match status" value="1"/>
</dbReference>
<comment type="caution">
    <text evidence="2">The sequence shown here is derived from an EMBL/GenBank/DDBJ whole genome shotgun (WGS) entry which is preliminary data.</text>
</comment>
<feature type="domain" description="Amidohydrolase-related" evidence="1">
    <location>
        <begin position="271"/>
        <end position="418"/>
    </location>
</feature>
<dbReference type="PANTHER" id="PTHR43383:SF2">
    <property type="entry name" value="AMIDOHYDROLASE 2 FAMILY PROTEIN"/>
    <property type="match status" value="1"/>
</dbReference>
<evidence type="ECO:0000313" key="3">
    <source>
        <dbReference type="Proteomes" id="UP001161017"/>
    </source>
</evidence>
<dbReference type="SUPFAM" id="SSF51556">
    <property type="entry name" value="Metallo-dependent hydrolases"/>
    <property type="match status" value="1"/>
</dbReference>
<dbReference type="InterPro" id="IPR032466">
    <property type="entry name" value="Metal_Hydrolase"/>
</dbReference>
<sequence>MTTPTETGSLADLEYCIHTCPVIDNHAHNVYKPQWLKTENLLTTTTEADGRALEDTPTSLPHLRALKQLRKLYDLPAEADWPAIVRRRAELLESDADALTRKCMEKTQTILIDDGFDDPDALQPCQWHDTFTRSSCKRLVRIEELASDILSSLYDKKQLPLGSAVANEEACSVAWATFLEAFETAIAAALESPEIAGFKSAVCFTTGLAIDVPSSDIEASVSGLHSFRHEFLPDCVAQDFAVEAKGMNDALVISTCKLIDAAHQQHRLAKPLQFHTGIGNKEIPVLLSNPACLQPLLTAFAHVPIILLHASYPYTRIAGHLATVFKNVYLDVGAVFPEVSRDGQERVLRECMELTPWSKLLWSTDGHWFPETFWLANVQGREAMRTVLMEYVEREDLTMQEAFRATRAIFFENSNRLYQLGLKMDDPTIQAQRDFSD</sequence>
<organism evidence="2 3">
    <name type="scientific">Ramalina farinacea</name>
    <dbReference type="NCBI Taxonomy" id="258253"/>
    <lineage>
        <taxon>Eukaryota</taxon>
        <taxon>Fungi</taxon>
        <taxon>Dikarya</taxon>
        <taxon>Ascomycota</taxon>
        <taxon>Pezizomycotina</taxon>
        <taxon>Lecanoromycetes</taxon>
        <taxon>OSLEUM clade</taxon>
        <taxon>Lecanoromycetidae</taxon>
        <taxon>Lecanorales</taxon>
        <taxon>Lecanorineae</taxon>
        <taxon>Ramalinaceae</taxon>
        <taxon>Ramalina</taxon>
    </lineage>
</organism>
<dbReference type="EMBL" id="JAPUFD010000002">
    <property type="protein sequence ID" value="MDI1485632.1"/>
    <property type="molecule type" value="Genomic_DNA"/>
</dbReference>
<dbReference type="AlphaFoldDB" id="A0AA43QH98"/>